<keyword evidence="2" id="KW-0812">Transmembrane</keyword>
<feature type="region of interest" description="Disordered" evidence="1">
    <location>
        <begin position="194"/>
        <end position="218"/>
    </location>
</feature>
<evidence type="ECO:0000313" key="4">
    <source>
        <dbReference type="Proteomes" id="UP000475862"/>
    </source>
</evidence>
<feature type="compositionally biased region" description="Low complexity" evidence="1">
    <location>
        <begin position="206"/>
        <end position="218"/>
    </location>
</feature>
<organism evidence="3 4">
    <name type="scientific">Aphis glycines</name>
    <name type="common">Soybean aphid</name>
    <dbReference type="NCBI Taxonomy" id="307491"/>
    <lineage>
        <taxon>Eukaryota</taxon>
        <taxon>Metazoa</taxon>
        <taxon>Ecdysozoa</taxon>
        <taxon>Arthropoda</taxon>
        <taxon>Hexapoda</taxon>
        <taxon>Insecta</taxon>
        <taxon>Pterygota</taxon>
        <taxon>Neoptera</taxon>
        <taxon>Paraneoptera</taxon>
        <taxon>Hemiptera</taxon>
        <taxon>Sternorrhyncha</taxon>
        <taxon>Aphidomorpha</taxon>
        <taxon>Aphidoidea</taxon>
        <taxon>Aphididae</taxon>
        <taxon>Aphidini</taxon>
        <taxon>Aphis</taxon>
        <taxon>Aphis</taxon>
    </lineage>
</organism>
<dbReference type="Proteomes" id="UP000475862">
    <property type="component" value="Unassembled WGS sequence"/>
</dbReference>
<gene>
    <name evidence="3" type="ORF">AGLY_004089</name>
</gene>
<feature type="transmembrane region" description="Helical" evidence="2">
    <location>
        <begin position="12"/>
        <end position="32"/>
    </location>
</feature>
<protein>
    <recommendedName>
        <fullName evidence="5">Osiris 20</fullName>
    </recommendedName>
</protein>
<keyword evidence="2" id="KW-0472">Membrane</keyword>
<dbReference type="PANTHER" id="PTHR21879:SF2">
    <property type="entry name" value="OSIRIS 20"/>
    <property type="match status" value="1"/>
</dbReference>
<proteinExistence type="predicted"/>
<keyword evidence="2" id="KW-1133">Transmembrane helix</keyword>
<dbReference type="EMBL" id="VYZN01000013">
    <property type="protein sequence ID" value="KAE9540844.1"/>
    <property type="molecule type" value="Genomic_DNA"/>
</dbReference>
<reference evidence="3 4" key="1">
    <citation type="submission" date="2019-08" db="EMBL/GenBank/DDBJ databases">
        <title>The genome of the soybean aphid Biotype 1, its phylome, world population structure and adaptation to the North American continent.</title>
        <authorList>
            <person name="Giordano R."/>
            <person name="Donthu R.K."/>
            <person name="Hernandez A.G."/>
            <person name="Wright C.L."/>
            <person name="Zimin A.V."/>
        </authorList>
    </citation>
    <scope>NUCLEOTIDE SEQUENCE [LARGE SCALE GENOMIC DNA]</scope>
    <source>
        <tissue evidence="3">Whole aphids</tissue>
    </source>
</reference>
<dbReference type="PANTHER" id="PTHR21879">
    <property type="entry name" value="FI03362P-RELATED-RELATED"/>
    <property type="match status" value="1"/>
</dbReference>
<evidence type="ECO:0008006" key="5">
    <source>
        <dbReference type="Google" id="ProtNLM"/>
    </source>
</evidence>
<evidence type="ECO:0000313" key="3">
    <source>
        <dbReference type="EMBL" id="KAE9540844.1"/>
    </source>
</evidence>
<dbReference type="OrthoDB" id="6631139at2759"/>
<keyword evidence="4" id="KW-1185">Reference proteome</keyword>
<sequence>MSFRNLGSSRFAAVVIFASPLAITVVSLRTSCIRTRKGRRTRSHTHTRAELRRPISILSATPVDRNAERLAYLSRATRNRSSGPAVVMLGSGPVPVVYNGGVERLSVSSLSVVVLVAAVTMARVAVADRPVDGLLDRVLDRCSLGPGAVGCLKGNVLEFLREGRAVKTEGDVDSELVRAAGEYIERRVNEPTAVPTGRAMDNEGGSAPAAASASASVAAGTTTTTARADMEMGMMQDKMLMPLMMMMKMKLKMLMPIMMAIVSMKATKALVLSKVAIMLVLGFLIKEFLKKSGGIPGLPIHLPGFPGPAEPSSTSAPPPMYGPPQSSSYESSSSWEPTGYSSHSSDSAHSMAYNSYQPSSSSGSSASLSSTKY</sequence>
<accession>A0A6G0TXK7</accession>
<dbReference type="Pfam" id="PF07898">
    <property type="entry name" value="DUF1676"/>
    <property type="match status" value="1"/>
</dbReference>
<dbReference type="GO" id="GO:0016020">
    <property type="term" value="C:membrane"/>
    <property type="evidence" value="ECO:0007669"/>
    <property type="project" value="TreeGrafter"/>
</dbReference>
<evidence type="ECO:0000256" key="1">
    <source>
        <dbReference type="SAM" id="MobiDB-lite"/>
    </source>
</evidence>
<name>A0A6G0TXK7_APHGL</name>
<feature type="region of interest" description="Disordered" evidence="1">
    <location>
        <begin position="306"/>
        <end position="373"/>
    </location>
</feature>
<evidence type="ECO:0000256" key="2">
    <source>
        <dbReference type="SAM" id="Phobius"/>
    </source>
</evidence>
<dbReference type="InterPro" id="IPR012464">
    <property type="entry name" value="DUF1676"/>
</dbReference>
<dbReference type="AlphaFoldDB" id="A0A6G0TXK7"/>
<feature type="compositionally biased region" description="Low complexity" evidence="1">
    <location>
        <begin position="341"/>
        <end position="373"/>
    </location>
</feature>
<comment type="caution">
    <text evidence="3">The sequence shown here is derived from an EMBL/GenBank/DDBJ whole genome shotgun (WGS) entry which is preliminary data.</text>
</comment>